<dbReference type="Proteomes" id="UP001189429">
    <property type="component" value="Unassembled WGS sequence"/>
</dbReference>
<keyword evidence="7" id="KW-0482">Metalloprotease</keyword>
<evidence type="ECO:0000256" key="5">
    <source>
        <dbReference type="ARBA" id="ARBA00022801"/>
    </source>
</evidence>
<dbReference type="PANTHER" id="PTHR47466">
    <property type="match status" value="1"/>
</dbReference>
<evidence type="ECO:0000256" key="10">
    <source>
        <dbReference type="SAM" id="SignalP"/>
    </source>
</evidence>
<protein>
    <recommendedName>
        <fullName evidence="11">Peptidase M43 pregnancy-associated plasma-A domain-containing protein</fullName>
    </recommendedName>
</protein>
<comment type="similarity">
    <text evidence="1">Belongs to the peptidase M43B family.</text>
</comment>
<keyword evidence="13" id="KW-1185">Reference proteome</keyword>
<evidence type="ECO:0000256" key="8">
    <source>
        <dbReference type="ARBA" id="ARBA00023157"/>
    </source>
</evidence>
<keyword evidence="2" id="KW-0645">Protease</keyword>
<keyword evidence="5" id="KW-0378">Hydrolase</keyword>
<evidence type="ECO:0000256" key="3">
    <source>
        <dbReference type="ARBA" id="ARBA00022723"/>
    </source>
</evidence>
<evidence type="ECO:0000259" key="11">
    <source>
        <dbReference type="Pfam" id="PF05572"/>
    </source>
</evidence>
<feature type="region of interest" description="Disordered" evidence="9">
    <location>
        <begin position="199"/>
        <end position="219"/>
    </location>
</feature>
<name>A0ABN9QQA0_9DINO</name>
<dbReference type="Gene3D" id="3.40.390.10">
    <property type="entry name" value="Collagenase (Catalytic Domain)"/>
    <property type="match status" value="1"/>
</dbReference>
<dbReference type="EMBL" id="CAUYUJ010003858">
    <property type="protein sequence ID" value="CAK0807141.1"/>
    <property type="molecule type" value="Genomic_DNA"/>
</dbReference>
<keyword evidence="8" id="KW-1015">Disulfide bond</keyword>
<organism evidence="12 13">
    <name type="scientific">Prorocentrum cordatum</name>
    <dbReference type="NCBI Taxonomy" id="2364126"/>
    <lineage>
        <taxon>Eukaryota</taxon>
        <taxon>Sar</taxon>
        <taxon>Alveolata</taxon>
        <taxon>Dinophyceae</taxon>
        <taxon>Prorocentrales</taxon>
        <taxon>Prorocentraceae</taxon>
        <taxon>Prorocentrum</taxon>
    </lineage>
</organism>
<feature type="chain" id="PRO_5045630056" description="Peptidase M43 pregnancy-associated plasma-A domain-containing protein" evidence="10">
    <location>
        <begin position="24"/>
        <end position="584"/>
    </location>
</feature>
<evidence type="ECO:0000256" key="6">
    <source>
        <dbReference type="ARBA" id="ARBA00022833"/>
    </source>
</evidence>
<accession>A0ABN9QQA0</accession>
<keyword evidence="3" id="KW-0479">Metal-binding</keyword>
<proteinExistence type="inferred from homology"/>
<keyword evidence="6" id="KW-0862">Zinc</keyword>
<comment type="caution">
    <text evidence="12">The sequence shown here is derived from an EMBL/GenBank/DDBJ whole genome shotgun (WGS) entry which is preliminary data.</text>
</comment>
<evidence type="ECO:0000256" key="9">
    <source>
        <dbReference type="SAM" id="MobiDB-lite"/>
    </source>
</evidence>
<keyword evidence="4 10" id="KW-0732">Signal</keyword>
<dbReference type="PANTHER" id="PTHR47466:SF1">
    <property type="entry name" value="METALLOPROTEASE MEP1 (AFU_ORTHOLOGUE AFUA_1G07730)-RELATED"/>
    <property type="match status" value="1"/>
</dbReference>
<feature type="signal peptide" evidence="10">
    <location>
        <begin position="1"/>
        <end position="23"/>
    </location>
</feature>
<feature type="domain" description="Peptidase M43 pregnancy-associated plasma-A" evidence="11">
    <location>
        <begin position="392"/>
        <end position="530"/>
    </location>
</feature>
<dbReference type="Pfam" id="PF05572">
    <property type="entry name" value="Peptidase_M43"/>
    <property type="match status" value="1"/>
</dbReference>
<evidence type="ECO:0000256" key="1">
    <source>
        <dbReference type="ARBA" id="ARBA00008721"/>
    </source>
</evidence>
<evidence type="ECO:0000256" key="7">
    <source>
        <dbReference type="ARBA" id="ARBA00023049"/>
    </source>
</evidence>
<sequence>MRRGGRLPLAPLVSLLCLPAAPAEREFAEELRVSLLQRPVAAEQLLEHGEDGKIPEMHWAVHDWSHAHGDYPVRSNVDEETRQRSDDLYLSVGKVLERARNASLHSLQIVRFLREKSFAPALGRGCLFLPSDQAWRGFYAHLERPYPPFFGEMIANSFYPDCGNVSLSGLTLQFCDDQRRSVRVESGCLASGTVGRAAPQAKASNAAHGPLGQDQRGGPAEAHGLEVHVLDGHVGLPAKWLRHVEKSHAALRGEKAAGAARTGLLQHRRKQQQRRFTDACMDNREQLPCVPASKKLVIPIRFVVWGSAATTTPGVDDTMIEDQVSWMTYSYRGRQLPAEEPLEHSMYGEDMQMEFELARQPNGAAANYVHDPDCAQWAFYDTDLAAKYNTVSPERYFTVVVISDDASGILGLATLPQAVQETSTSLLMIVSLYGFKNWARLNGYSTLYNEGDTMVHEGGHMFGLYHTFQGGCSAEGDLVGDTHGEYMPMYTCEAQVSDCPVATYNPVHNFMDYADDRCMSMFTIGQTRRAWCVMELYRPTLYAVSLQDTLRGLQPSVGTFDELERANALMDCAADPRLGAPQVF</sequence>
<dbReference type="InterPro" id="IPR008754">
    <property type="entry name" value="Peptidase_M43"/>
</dbReference>
<evidence type="ECO:0000256" key="4">
    <source>
        <dbReference type="ARBA" id="ARBA00022729"/>
    </source>
</evidence>
<evidence type="ECO:0000256" key="2">
    <source>
        <dbReference type="ARBA" id="ARBA00022670"/>
    </source>
</evidence>
<reference evidence="12" key="1">
    <citation type="submission" date="2023-10" db="EMBL/GenBank/DDBJ databases">
        <authorList>
            <person name="Chen Y."/>
            <person name="Shah S."/>
            <person name="Dougan E. K."/>
            <person name="Thang M."/>
            <person name="Chan C."/>
        </authorList>
    </citation>
    <scope>NUCLEOTIDE SEQUENCE [LARGE SCALE GENOMIC DNA]</scope>
</reference>
<dbReference type="SUPFAM" id="SSF55486">
    <property type="entry name" value="Metalloproteases ('zincins'), catalytic domain"/>
    <property type="match status" value="1"/>
</dbReference>
<evidence type="ECO:0000313" key="13">
    <source>
        <dbReference type="Proteomes" id="UP001189429"/>
    </source>
</evidence>
<evidence type="ECO:0000313" key="12">
    <source>
        <dbReference type="EMBL" id="CAK0807141.1"/>
    </source>
</evidence>
<gene>
    <name evidence="12" type="ORF">PCOR1329_LOCUS13106</name>
</gene>
<dbReference type="InterPro" id="IPR024079">
    <property type="entry name" value="MetalloPept_cat_dom_sf"/>
</dbReference>